<accession>A0AAD5SZE3</accession>
<gene>
    <name evidence="7" type="primary">PSY2</name>
    <name evidence="7" type="ORF">HK100_000907</name>
</gene>
<evidence type="ECO:0000259" key="6">
    <source>
        <dbReference type="Pfam" id="PF22972"/>
    </source>
</evidence>
<keyword evidence="8" id="KW-1185">Reference proteome</keyword>
<feature type="domain" description="Translation initiation factor 3 N-terminal" evidence="5">
    <location>
        <begin position="56"/>
        <end position="108"/>
    </location>
</feature>
<dbReference type="Gene3D" id="3.10.20.80">
    <property type="entry name" value="Translation initiation factor 3 (IF-3), N-terminal domain"/>
    <property type="match status" value="1"/>
</dbReference>
<dbReference type="Gene3D" id="2.30.29.30">
    <property type="entry name" value="Pleckstrin-homology domain (PH domain)/Phosphotyrosine-binding domain (PTB)"/>
    <property type="match status" value="1"/>
</dbReference>
<feature type="domain" description="PP4R3 EVH1-like" evidence="6">
    <location>
        <begin position="474"/>
        <end position="529"/>
    </location>
</feature>
<feature type="region of interest" description="Disordered" evidence="3">
    <location>
        <begin position="422"/>
        <end position="476"/>
    </location>
</feature>
<dbReference type="GO" id="GO:0006974">
    <property type="term" value="P:DNA damage response"/>
    <property type="evidence" value="ECO:0007669"/>
    <property type="project" value="TreeGrafter"/>
</dbReference>
<organism evidence="7 8">
    <name type="scientific">Physocladia obscura</name>
    <dbReference type="NCBI Taxonomy" id="109957"/>
    <lineage>
        <taxon>Eukaryota</taxon>
        <taxon>Fungi</taxon>
        <taxon>Fungi incertae sedis</taxon>
        <taxon>Chytridiomycota</taxon>
        <taxon>Chytridiomycota incertae sedis</taxon>
        <taxon>Chytridiomycetes</taxon>
        <taxon>Chytridiales</taxon>
        <taxon>Chytriomycetaceae</taxon>
        <taxon>Physocladia</taxon>
    </lineage>
</organism>
<dbReference type="Proteomes" id="UP001211907">
    <property type="component" value="Unassembled WGS sequence"/>
</dbReference>
<name>A0AAD5SZE3_9FUNG</name>
<evidence type="ECO:0000259" key="5">
    <source>
        <dbReference type="Pfam" id="PF05198"/>
    </source>
</evidence>
<evidence type="ECO:0000256" key="2">
    <source>
        <dbReference type="ARBA" id="ARBA00023242"/>
    </source>
</evidence>
<sequence>MYQTLWIITNRRTAATRILPSLRPRNSVLTLAFDRPYILRTLYRFYSANIKSEIRNEAIQYSSVQVIGPGKTKHGVLQIREARQLAAEELMDLILVDETTTPPTCRLVISPTLSAKISSQASTASKLLDSPKNKEIIELGHSTVLLVLNTTTAKPDEYAPEKQQTVKHLSTFEALALRRQDEDLILLQVQTGKASDTTHTNEKLVDGTTVESTKEHDSRPVAVCKIYSRKELLEAVQKGKRVFKSAAKTPVAATSMSAPVKIKNEVKDVEIKTAISPHDFEIKLKKVVELLKKGYGVQLKIREPKKGVAGAKIAEKTFMNAKNAITESGLKYEVTEIVKPLPIGGEVPVETETLQKYSPFLNSVLKQKKKLSTKPTNMSMTTVDSRRRVKLYKLDEAGVWEDRGTGCVQVKELVWIHVDRETDEATPSKTQTQTESQSNQSKSDTDSSVVLSDSAVADSSNSNSNEINDSHDTNNPSVLLKTRIRSEANFTRQQDTLVVWTEEDGTDMALSFQEQEGCEDLWRAIREIKAKLGGTVSDPGIDNLSRQSEDDDNGDDRGFAFDGTLSLPTPSMGTIKDIEELMFGTSKGAYGRGQLTKFIIEENYIEKMLPLLEMCEDLESFDELYSLAHIVKMIDDRDYPSAKSTLRQQVASAEFKQLIPFPEALVAKKIKQTYRIQFLRDTALARMLDDATYASLNSIVFFNQAEIISWFVSPNGGEQYLEKVIGILNEEDAGPDAANVKREDVVLFLHELSSVAKGMQTTLRTRYYRIMAKLGLFAIFDYTLVHEDIKIRLAAAAILASILDHNPAL</sequence>
<comment type="subcellular location">
    <subcellularLocation>
        <location evidence="1">Nucleus</location>
    </subcellularLocation>
</comment>
<dbReference type="PANTHER" id="PTHR23318">
    <property type="entry name" value="ATP SYNTHASE GAMMA-RELATED"/>
    <property type="match status" value="1"/>
</dbReference>
<feature type="region of interest" description="Disordered" evidence="3">
    <location>
        <begin position="536"/>
        <end position="565"/>
    </location>
</feature>
<protein>
    <submittedName>
        <fullName evidence="7">Platinum sensitivity protein</fullName>
    </submittedName>
</protein>
<reference evidence="7" key="1">
    <citation type="submission" date="2020-05" db="EMBL/GenBank/DDBJ databases">
        <title>Phylogenomic resolution of chytrid fungi.</title>
        <authorList>
            <person name="Stajich J.E."/>
            <person name="Amses K."/>
            <person name="Simmons R."/>
            <person name="Seto K."/>
            <person name="Myers J."/>
            <person name="Bonds A."/>
            <person name="Quandt C.A."/>
            <person name="Barry K."/>
            <person name="Liu P."/>
            <person name="Grigoriev I."/>
            <person name="Longcore J.E."/>
            <person name="James T.Y."/>
        </authorList>
    </citation>
    <scope>NUCLEOTIDE SEQUENCE</scope>
    <source>
        <strain evidence="7">JEL0513</strain>
    </source>
</reference>
<dbReference type="SUPFAM" id="SSF54364">
    <property type="entry name" value="Translation initiation factor IF3, N-terminal domain"/>
    <property type="match status" value="1"/>
</dbReference>
<dbReference type="EMBL" id="JADGJH010001189">
    <property type="protein sequence ID" value="KAJ3117031.1"/>
    <property type="molecule type" value="Genomic_DNA"/>
</dbReference>
<dbReference type="InterPro" id="IPR036787">
    <property type="entry name" value="T_IF-3_N_sf"/>
</dbReference>
<dbReference type="Gene3D" id="3.30.110.10">
    <property type="entry name" value="Translation initiation factor 3 (IF-3), C-terminal domain"/>
    <property type="match status" value="1"/>
</dbReference>
<dbReference type="Pfam" id="PF04802">
    <property type="entry name" value="PP4R3"/>
    <property type="match status" value="2"/>
</dbReference>
<dbReference type="GO" id="GO:0072542">
    <property type="term" value="F:protein phosphatase activator activity"/>
    <property type="evidence" value="ECO:0007669"/>
    <property type="project" value="TreeGrafter"/>
</dbReference>
<dbReference type="Pfam" id="PF22972">
    <property type="entry name" value="EVH1_PP4R3"/>
    <property type="match status" value="1"/>
</dbReference>
<feature type="non-terminal residue" evidence="7">
    <location>
        <position position="809"/>
    </location>
</feature>
<evidence type="ECO:0000256" key="1">
    <source>
        <dbReference type="ARBA" id="ARBA00004123"/>
    </source>
</evidence>
<dbReference type="InterPro" id="IPR055236">
    <property type="entry name" value="EVH1_PP4R3"/>
</dbReference>
<dbReference type="AlphaFoldDB" id="A0AAD5SZE3"/>
<comment type="caution">
    <text evidence="7">The sequence shown here is derived from an EMBL/GenBank/DDBJ whole genome shotgun (WGS) entry which is preliminary data.</text>
</comment>
<dbReference type="Pfam" id="PF05198">
    <property type="entry name" value="IF3_N"/>
    <property type="match status" value="1"/>
</dbReference>
<feature type="domain" description="Serine/threonine-protein phosphatase 4 regulatory subunit 3-like central" evidence="4">
    <location>
        <begin position="578"/>
        <end position="634"/>
    </location>
</feature>
<dbReference type="GO" id="GO:0003743">
    <property type="term" value="F:translation initiation factor activity"/>
    <property type="evidence" value="ECO:0007669"/>
    <property type="project" value="InterPro"/>
</dbReference>
<dbReference type="PANTHER" id="PTHR23318:SF0">
    <property type="entry name" value="SERINE_THREONINE-PROTEIN PHOSPHATASE 4 REGULATORY SUBUNIT 3"/>
    <property type="match status" value="1"/>
</dbReference>
<evidence type="ECO:0000256" key="3">
    <source>
        <dbReference type="SAM" id="MobiDB-lite"/>
    </source>
</evidence>
<dbReference type="GO" id="GO:0030289">
    <property type="term" value="C:protein phosphatase 4 complex"/>
    <property type="evidence" value="ECO:0007669"/>
    <property type="project" value="TreeGrafter"/>
</dbReference>
<dbReference type="SUPFAM" id="SSF55200">
    <property type="entry name" value="Translation initiation factor IF3, C-terminal domain"/>
    <property type="match status" value="1"/>
</dbReference>
<dbReference type="InterPro" id="IPR036788">
    <property type="entry name" value="T_IF-3_C_sf"/>
</dbReference>
<proteinExistence type="predicted"/>
<dbReference type="InterPro" id="IPR051137">
    <property type="entry name" value="PP4R3-like"/>
</dbReference>
<feature type="compositionally biased region" description="Low complexity" evidence="3">
    <location>
        <begin position="427"/>
        <end position="465"/>
    </location>
</feature>
<evidence type="ECO:0000259" key="4">
    <source>
        <dbReference type="Pfam" id="PF04802"/>
    </source>
</evidence>
<keyword evidence="2" id="KW-0539">Nucleus</keyword>
<dbReference type="InterPro" id="IPR019814">
    <property type="entry name" value="Translation_initiation_fac_3_N"/>
</dbReference>
<evidence type="ECO:0000313" key="7">
    <source>
        <dbReference type="EMBL" id="KAJ3117031.1"/>
    </source>
</evidence>
<dbReference type="InterPro" id="IPR006887">
    <property type="entry name" value="P4R3-like_central_dom"/>
</dbReference>
<dbReference type="InterPro" id="IPR011993">
    <property type="entry name" value="PH-like_dom_sf"/>
</dbReference>
<dbReference type="GO" id="GO:0005654">
    <property type="term" value="C:nucleoplasm"/>
    <property type="evidence" value="ECO:0007669"/>
    <property type="project" value="TreeGrafter"/>
</dbReference>
<feature type="domain" description="Serine/threonine-protein phosphatase 4 regulatory subunit 3-like central" evidence="4">
    <location>
        <begin position="636"/>
        <end position="809"/>
    </location>
</feature>
<evidence type="ECO:0000313" key="8">
    <source>
        <dbReference type="Proteomes" id="UP001211907"/>
    </source>
</evidence>